<name>A0ABW4YNC4_9BACL</name>
<dbReference type="Gene3D" id="3.30.1490.20">
    <property type="entry name" value="ATP-grasp fold, A domain"/>
    <property type="match status" value="1"/>
</dbReference>
<sequence length="311" mass="35107">MHIIVMSIANKVPLIKAVKAAAHIHNPTTRVYGADVNEKCIGQYFVDCFWQSPLLEQLHIDSFIDYCTAHQITLVLPTRDGELLYFARHKIRLLEAGISIMISDEAIVQTCLDKFLFSKRLAELDYPVIPSYESIPPGMDAYVVKERYGSGSKAIGINLSEEQAAVHMLTLEHPLIQPYIQGKEYSVDVYVSGRKAKGAIVRARELVVHGESQITTTVRIPEVETMMMQIAEHFPFQGHIIFQVLLDGNQKIHIIECNCRVGGASTLSFAAGLQSVYWFMQESIGTTDKELVFERSKEEKRLIRHAEDMLI</sequence>
<dbReference type="Proteomes" id="UP001597362">
    <property type="component" value="Unassembled WGS sequence"/>
</dbReference>
<dbReference type="InterPro" id="IPR048764">
    <property type="entry name" value="PylC_N"/>
</dbReference>
<gene>
    <name evidence="3" type="ORF">ACFSJH_14690</name>
</gene>
<dbReference type="RefSeq" id="WP_377773675.1">
    <property type="nucleotide sequence ID" value="NZ_JBHUHO010000033.1"/>
</dbReference>
<keyword evidence="1" id="KW-0547">Nucleotide-binding</keyword>
<organism evidence="3 4">
    <name type="scientific">Paenibacillus yanchengensis</name>
    <dbReference type="NCBI Taxonomy" id="2035833"/>
    <lineage>
        <taxon>Bacteria</taxon>
        <taxon>Bacillati</taxon>
        <taxon>Bacillota</taxon>
        <taxon>Bacilli</taxon>
        <taxon>Bacillales</taxon>
        <taxon>Paenibacillaceae</taxon>
        <taxon>Paenibacillus</taxon>
    </lineage>
</organism>
<evidence type="ECO:0000256" key="1">
    <source>
        <dbReference type="PROSITE-ProRule" id="PRU00409"/>
    </source>
</evidence>
<accession>A0ABW4YNC4</accession>
<dbReference type="Pfam" id="PF15632">
    <property type="entry name" value="ATPgrasp_Ter"/>
    <property type="match status" value="1"/>
</dbReference>
<reference evidence="4" key="1">
    <citation type="journal article" date="2019" name="Int. J. Syst. Evol. Microbiol.">
        <title>The Global Catalogue of Microorganisms (GCM) 10K type strain sequencing project: providing services to taxonomists for standard genome sequencing and annotation.</title>
        <authorList>
            <consortium name="The Broad Institute Genomics Platform"/>
            <consortium name="The Broad Institute Genome Sequencing Center for Infectious Disease"/>
            <person name="Wu L."/>
            <person name="Ma J."/>
        </authorList>
    </citation>
    <scope>NUCLEOTIDE SEQUENCE [LARGE SCALE GENOMIC DNA]</scope>
    <source>
        <strain evidence="4">GH52</strain>
    </source>
</reference>
<protein>
    <submittedName>
        <fullName evidence="3">ATP-grasp domain-containing protein</fullName>
    </submittedName>
</protein>
<comment type="caution">
    <text evidence="3">The sequence shown here is derived from an EMBL/GenBank/DDBJ whole genome shotgun (WGS) entry which is preliminary data.</text>
</comment>
<dbReference type="SUPFAM" id="SSF56059">
    <property type="entry name" value="Glutathione synthetase ATP-binding domain-like"/>
    <property type="match status" value="1"/>
</dbReference>
<dbReference type="Gene3D" id="3.40.50.20">
    <property type="match status" value="1"/>
</dbReference>
<dbReference type="PROSITE" id="PS50975">
    <property type="entry name" value="ATP_GRASP"/>
    <property type="match status" value="1"/>
</dbReference>
<evidence type="ECO:0000259" key="2">
    <source>
        <dbReference type="PROSITE" id="PS50975"/>
    </source>
</evidence>
<dbReference type="InterPro" id="IPR013815">
    <property type="entry name" value="ATP_grasp_subdomain_1"/>
</dbReference>
<proteinExistence type="predicted"/>
<dbReference type="Pfam" id="PF21360">
    <property type="entry name" value="PylC-like_N"/>
    <property type="match status" value="1"/>
</dbReference>
<dbReference type="Gene3D" id="3.30.470.20">
    <property type="entry name" value="ATP-grasp fold, B domain"/>
    <property type="match status" value="1"/>
</dbReference>
<keyword evidence="4" id="KW-1185">Reference proteome</keyword>
<dbReference type="InterPro" id="IPR011761">
    <property type="entry name" value="ATP-grasp"/>
</dbReference>
<keyword evidence="1" id="KW-0067">ATP-binding</keyword>
<evidence type="ECO:0000313" key="4">
    <source>
        <dbReference type="Proteomes" id="UP001597362"/>
    </source>
</evidence>
<feature type="domain" description="ATP-grasp" evidence="2">
    <location>
        <begin position="113"/>
        <end position="297"/>
    </location>
</feature>
<dbReference type="EMBL" id="JBHUHO010000033">
    <property type="protein sequence ID" value="MFD2116974.1"/>
    <property type="molecule type" value="Genomic_DNA"/>
</dbReference>
<evidence type="ECO:0000313" key="3">
    <source>
        <dbReference type="EMBL" id="MFD2116974.1"/>
    </source>
</evidence>